<keyword evidence="15 17" id="KW-0460">Magnesium</keyword>
<evidence type="ECO:0000256" key="18">
    <source>
        <dbReference type="PIRSR" id="PIRSR000732-1"/>
    </source>
</evidence>
<accession>A0A1M7YL39</accession>
<comment type="subcellular location">
    <subcellularLocation>
        <location evidence="4 17">Cytoplasm</location>
    </subcellularLocation>
</comment>
<evidence type="ECO:0000259" key="22">
    <source>
        <dbReference type="Pfam" id="PF02896"/>
    </source>
</evidence>
<sequence>MKTWKVKKTYSRGYALGPARIIEKKEIRTVYDKITGDNITAEIKRFDEAVEEGCRELMELSGKSEIFAAHAALASDIALREGVENKIKDKLMCAEEALLETSGEFVFIFESMEDEYMRERAADMKDVCERLLTILSGENENPFEGIEEKSIIIARELTPSDTAKMNLKLVAGFVMELGGATSHVSIMAKNLGIPCLTGAEGVLKGVKDKDFIIMDAGAGEIFAEPSKDLIEEYEEKAGKWREEEKRLRESAGLPSLTKDGIRFELCANAGNPEEVRGAAEYEIDGIGLFRSEFLYMGSDHFPTEEEQFFAYKEAACLLKDKELTIRTLDIGGDKELKYWQLPKEENPFLGYRAIRICLKEPDIFKPQLRAILRAGAFGNVRIMYPMITSVEEIREANKILEQCKKELEEEGIPYKKDIQTGIMIETPAAVMIAEELAKEADFFSIGTNDLTQYFLAADRGNEKVAEIYNSYHPSVLRAIAATIRAAHKQGIKAGMCGEFASDEKAAVLLLGMGLDEFSMSAGEISRVKSRLRETDYKEAKETADNILSKGSVTEVINCLI</sequence>
<dbReference type="InterPro" id="IPR036637">
    <property type="entry name" value="Phosphohistidine_dom_sf"/>
</dbReference>
<dbReference type="SUPFAM" id="SSF51621">
    <property type="entry name" value="Phosphoenolpyruvate/pyruvate domain"/>
    <property type="match status" value="1"/>
</dbReference>
<dbReference type="OrthoDB" id="9765468at2"/>
<dbReference type="GO" id="GO:0008965">
    <property type="term" value="F:phosphoenolpyruvate-protein phosphotransferase activity"/>
    <property type="evidence" value="ECO:0007669"/>
    <property type="project" value="UniProtKB-EC"/>
</dbReference>
<evidence type="ECO:0000313" key="24">
    <source>
        <dbReference type="EMBL" id="SHO53341.1"/>
    </source>
</evidence>
<dbReference type="Pfam" id="PF05524">
    <property type="entry name" value="PEP-utilisers_N"/>
    <property type="match status" value="1"/>
</dbReference>
<evidence type="ECO:0000256" key="3">
    <source>
        <dbReference type="ARBA" id="ARBA00002728"/>
    </source>
</evidence>
<dbReference type="PANTHER" id="PTHR46244">
    <property type="entry name" value="PHOSPHOENOLPYRUVATE-PROTEIN PHOSPHOTRANSFERASE"/>
    <property type="match status" value="1"/>
</dbReference>
<dbReference type="GO" id="GO:0016301">
    <property type="term" value="F:kinase activity"/>
    <property type="evidence" value="ECO:0007669"/>
    <property type="project" value="UniProtKB-KW"/>
</dbReference>
<evidence type="ECO:0000256" key="10">
    <source>
        <dbReference type="ARBA" id="ARBA00022597"/>
    </source>
</evidence>
<dbReference type="PRINTS" id="PR01736">
    <property type="entry name" value="PHPHTRNFRASE"/>
</dbReference>
<organism evidence="24 25">
    <name type="scientific">Anaerocolumna xylanovorans DSM 12503</name>
    <dbReference type="NCBI Taxonomy" id="1121345"/>
    <lineage>
        <taxon>Bacteria</taxon>
        <taxon>Bacillati</taxon>
        <taxon>Bacillota</taxon>
        <taxon>Clostridia</taxon>
        <taxon>Lachnospirales</taxon>
        <taxon>Lachnospiraceae</taxon>
        <taxon>Anaerocolumna</taxon>
    </lineage>
</organism>
<evidence type="ECO:0000256" key="5">
    <source>
        <dbReference type="ARBA" id="ARBA00007837"/>
    </source>
</evidence>
<gene>
    <name evidence="24" type="ORF">SAMN02745217_04071</name>
</gene>
<evidence type="ECO:0000256" key="4">
    <source>
        <dbReference type="ARBA" id="ARBA00004496"/>
    </source>
</evidence>
<evidence type="ECO:0000256" key="15">
    <source>
        <dbReference type="ARBA" id="ARBA00022842"/>
    </source>
</evidence>
<evidence type="ECO:0000256" key="19">
    <source>
        <dbReference type="PIRSR" id="PIRSR000732-2"/>
    </source>
</evidence>
<dbReference type="Gene3D" id="3.50.30.10">
    <property type="entry name" value="Phosphohistidine domain"/>
    <property type="match status" value="1"/>
</dbReference>
<reference evidence="24 25" key="1">
    <citation type="submission" date="2016-12" db="EMBL/GenBank/DDBJ databases">
        <authorList>
            <person name="Song W.-J."/>
            <person name="Kurnit D.M."/>
        </authorList>
    </citation>
    <scope>NUCLEOTIDE SEQUENCE [LARGE SCALE GENOMIC DNA]</scope>
    <source>
        <strain evidence="24 25">DSM 12503</strain>
    </source>
</reference>
<evidence type="ECO:0000256" key="2">
    <source>
        <dbReference type="ARBA" id="ARBA00001946"/>
    </source>
</evidence>
<evidence type="ECO:0000256" key="12">
    <source>
        <dbReference type="ARBA" id="ARBA00022683"/>
    </source>
</evidence>
<comment type="catalytic activity">
    <reaction evidence="1 17">
        <text>L-histidyl-[protein] + phosphoenolpyruvate = N(pros)-phospho-L-histidyl-[protein] + pyruvate</text>
        <dbReference type="Rhea" id="RHEA:23880"/>
        <dbReference type="Rhea" id="RHEA-COMP:9745"/>
        <dbReference type="Rhea" id="RHEA-COMP:9746"/>
        <dbReference type="ChEBI" id="CHEBI:15361"/>
        <dbReference type="ChEBI" id="CHEBI:29979"/>
        <dbReference type="ChEBI" id="CHEBI:58702"/>
        <dbReference type="ChEBI" id="CHEBI:64837"/>
        <dbReference type="EC" id="2.7.3.9"/>
    </reaction>
</comment>
<evidence type="ECO:0000256" key="7">
    <source>
        <dbReference type="ARBA" id="ARBA00016544"/>
    </source>
</evidence>
<feature type="binding site" evidence="20">
    <location>
        <position position="425"/>
    </location>
    <ligand>
        <name>Mg(2+)</name>
        <dbReference type="ChEBI" id="CHEBI:18420"/>
    </ligand>
</feature>
<evidence type="ECO:0000256" key="1">
    <source>
        <dbReference type="ARBA" id="ARBA00000683"/>
    </source>
</evidence>
<feature type="active site" description="Proton donor" evidence="18">
    <location>
        <position position="496"/>
    </location>
</feature>
<evidence type="ECO:0000256" key="17">
    <source>
        <dbReference type="PIRNR" id="PIRNR000732"/>
    </source>
</evidence>
<dbReference type="Gene3D" id="1.10.274.10">
    <property type="entry name" value="PtsI, HPr-binding domain"/>
    <property type="match status" value="1"/>
</dbReference>
<keyword evidence="11 17" id="KW-0808">Transferase</keyword>
<feature type="binding site" evidence="20">
    <location>
        <position position="449"/>
    </location>
    <ligand>
        <name>Mg(2+)</name>
        <dbReference type="ChEBI" id="CHEBI:18420"/>
    </ligand>
</feature>
<dbReference type="SUPFAM" id="SSF47831">
    <property type="entry name" value="Enzyme I of the PEP:sugar phosphotransferase system HPr-binding (sub)domain"/>
    <property type="match status" value="1"/>
</dbReference>
<feature type="domain" description="PEP-utilising enzyme mobile" evidence="21">
    <location>
        <begin position="146"/>
        <end position="219"/>
    </location>
</feature>
<keyword evidence="12 17" id="KW-0598">Phosphotransferase system</keyword>
<name>A0A1M7YL39_9FIRM</name>
<feature type="active site" description="Tele-phosphohistidine intermediate" evidence="18">
    <location>
        <position position="183"/>
    </location>
</feature>
<dbReference type="InterPro" id="IPR008279">
    <property type="entry name" value="PEP-util_enz_mobile_dom"/>
</dbReference>
<keyword evidence="13 17" id="KW-0479">Metal-binding</keyword>
<dbReference type="InterPro" id="IPR050499">
    <property type="entry name" value="PEP-utilizing_PTS_enzyme"/>
</dbReference>
<keyword evidence="25" id="KW-1185">Reference proteome</keyword>
<dbReference type="AlphaFoldDB" id="A0A1M7YL39"/>
<dbReference type="InterPro" id="IPR006318">
    <property type="entry name" value="PTS_EI-like"/>
</dbReference>
<evidence type="ECO:0000256" key="13">
    <source>
        <dbReference type="ARBA" id="ARBA00022723"/>
    </source>
</evidence>
<dbReference type="InterPro" id="IPR015813">
    <property type="entry name" value="Pyrv/PenolPyrv_kinase-like_dom"/>
</dbReference>
<dbReference type="STRING" id="1121345.SAMN02745217_04071"/>
<dbReference type="GO" id="GO:0046872">
    <property type="term" value="F:metal ion binding"/>
    <property type="evidence" value="ECO:0007669"/>
    <property type="project" value="UniProtKB-KW"/>
</dbReference>
<feature type="binding site" evidence="19">
    <location>
        <begin position="448"/>
        <end position="449"/>
    </location>
    <ligand>
        <name>phosphoenolpyruvate</name>
        <dbReference type="ChEBI" id="CHEBI:58702"/>
    </ligand>
</feature>
<dbReference type="InterPro" id="IPR008731">
    <property type="entry name" value="PTS_EIN"/>
</dbReference>
<comment type="similarity">
    <text evidence="5 17">Belongs to the PEP-utilizing enzyme family.</text>
</comment>
<feature type="domain" description="PEP-utilising enzyme C-terminal" evidence="22">
    <location>
        <begin position="247"/>
        <end position="535"/>
    </location>
</feature>
<keyword evidence="14 17" id="KW-0418">Kinase</keyword>
<dbReference type="Gene3D" id="3.20.20.60">
    <property type="entry name" value="Phosphoenolpyruvate-binding domains"/>
    <property type="match status" value="1"/>
</dbReference>
<keyword evidence="9 17" id="KW-0963">Cytoplasm</keyword>
<dbReference type="GO" id="GO:0009401">
    <property type="term" value="P:phosphoenolpyruvate-dependent sugar phosphotransferase system"/>
    <property type="evidence" value="ECO:0007669"/>
    <property type="project" value="UniProtKB-KW"/>
</dbReference>
<dbReference type="InterPro" id="IPR040442">
    <property type="entry name" value="Pyrv_kinase-like_dom_sf"/>
</dbReference>
<evidence type="ECO:0000256" key="6">
    <source>
        <dbReference type="ARBA" id="ARBA00012232"/>
    </source>
</evidence>
<dbReference type="InterPro" id="IPR036618">
    <property type="entry name" value="PtsI_HPr-bd_sf"/>
</dbReference>
<dbReference type="EC" id="2.7.3.9" evidence="6 17"/>
<evidence type="ECO:0000256" key="9">
    <source>
        <dbReference type="ARBA" id="ARBA00022490"/>
    </source>
</evidence>
<dbReference type="RefSeq" id="WP_073590702.1">
    <property type="nucleotide sequence ID" value="NZ_FRFD01000013.1"/>
</dbReference>
<evidence type="ECO:0000313" key="25">
    <source>
        <dbReference type="Proteomes" id="UP000184612"/>
    </source>
</evidence>
<evidence type="ECO:0000259" key="21">
    <source>
        <dbReference type="Pfam" id="PF00391"/>
    </source>
</evidence>
<evidence type="ECO:0000256" key="11">
    <source>
        <dbReference type="ARBA" id="ARBA00022679"/>
    </source>
</evidence>
<evidence type="ECO:0000256" key="8">
    <source>
        <dbReference type="ARBA" id="ARBA00022448"/>
    </source>
</evidence>
<feature type="binding site" evidence="19">
    <location>
        <position position="290"/>
    </location>
    <ligand>
        <name>phosphoenolpyruvate</name>
        <dbReference type="ChEBI" id="CHEBI:58702"/>
    </ligand>
</feature>
<evidence type="ECO:0000259" key="23">
    <source>
        <dbReference type="Pfam" id="PF05524"/>
    </source>
</evidence>
<keyword evidence="8 17" id="KW-0813">Transport</keyword>
<comment type="function">
    <text evidence="3 17">General (non sugar-specific) component of the phosphoenolpyruvate-dependent sugar phosphotransferase system (sugar PTS). This major carbohydrate active-transport system catalyzes the phosphorylation of incoming sugar substrates concomitantly with their translocation across the cell membrane. Enzyme I transfers the phosphoryl group from phosphoenolpyruvate (PEP) to the phosphoryl carrier protein (HPr).</text>
</comment>
<feature type="domain" description="Phosphotransferase system enzyme I N-terminal" evidence="23">
    <location>
        <begin position="10"/>
        <end position="120"/>
    </location>
</feature>
<feature type="binding site" evidence="19">
    <location>
        <position position="459"/>
    </location>
    <ligand>
        <name>phosphoenolpyruvate</name>
        <dbReference type="ChEBI" id="CHEBI:58702"/>
    </ligand>
</feature>
<dbReference type="Proteomes" id="UP000184612">
    <property type="component" value="Unassembled WGS sequence"/>
</dbReference>
<evidence type="ECO:0000256" key="14">
    <source>
        <dbReference type="ARBA" id="ARBA00022777"/>
    </source>
</evidence>
<dbReference type="Pfam" id="PF02896">
    <property type="entry name" value="PEP-utilizers_C"/>
    <property type="match status" value="1"/>
</dbReference>
<dbReference type="SUPFAM" id="SSF52009">
    <property type="entry name" value="Phosphohistidine domain"/>
    <property type="match status" value="1"/>
</dbReference>
<dbReference type="PIRSF" id="PIRSF000732">
    <property type="entry name" value="PTS_enzyme_I"/>
    <property type="match status" value="1"/>
</dbReference>
<proteinExistence type="inferred from homology"/>
<dbReference type="EMBL" id="FRFD01000013">
    <property type="protein sequence ID" value="SHO53341.1"/>
    <property type="molecule type" value="Genomic_DNA"/>
</dbReference>
<evidence type="ECO:0000256" key="20">
    <source>
        <dbReference type="PIRSR" id="PIRSR000732-3"/>
    </source>
</evidence>
<evidence type="ECO:0000256" key="16">
    <source>
        <dbReference type="ARBA" id="ARBA00033235"/>
    </source>
</evidence>
<dbReference type="NCBIfam" id="TIGR01417">
    <property type="entry name" value="PTS_I_fam"/>
    <property type="match status" value="1"/>
</dbReference>
<dbReference type="PANTHER" id="PTHR46244:SF3">
    <property type="entry name" value="PHOSPHOENOLPYRUVATE-PROTEIN PHOSPHOTRANSFERASE"/>
    <property type="match status" value="1"/>
</dbReference>
<comment type="cofactor">
    <cofactor evidence="2 17 20">
        <name>Mg(2+)</name>
        <dbReference type="ChEBI" id="CHEBI:18420"/>
    </cofactor>
</comment>
<dbReference type="GO" id="GO:0005737">
    <property type="term" value="C:cytoplasm"/>
    <property type="evidence" value="ECO:0007669"/>
    <property type="project" value="UniProtKB-SubCell"/>
</dbReference>
<protein>
    <recommendedName>
        <fullName evidence="7 17">Phosphoenolpyruvate-protein phosphotransferase</fullName>
        <ecNumber evidence="6 17">2.7.3.9</ecNumber>
    </recommendedName>
    <alternativeName>
        <fullName evidence="16 17">Phosphotransferase system, enzyme I</fullName>
    </alternativeName>
</protein>
<dbReference type="InterPro" id="IPR000121">
    <property type="entry name" value="PEP_util_C"/>
</dbReference>
<dbReference type="Pfam" id="PF00391">
    <property type="entry name" value="PEP-utilizers"/>
    <property type="match status" value="1"/>
</dbReference>
<dbReference type="InterPro" id="IPR024692">
    <property type="entry name" value="PTS_EI"/>
</dbReference>
<feature type="binding site" evidence="19">
    <location>
        <position position="326"/>
    </location>
    <ligand>
        <name>phosphoenolpyruvate</name>
        <dbReference type="ChEBI" id="CHEBI:58702"/>
    </ligand>
</feature>
<keyword evidence="10 17" id="KW-0762">Sugar transport</keyword>